<proteinExistence type="predicted"/>
<protein>
    <submittedName>
        <fullName evidence="1">Uncharacterized protein</fullName>
    </submittedName>
</protein>
<sequence>MAGGKQSPTRLRMQLRRVRVAERRLAGDSERQIAAAVKCSAATAHRDLVFVMSEAVAQTQLAVEQLRALEVGRLDFALRKIWEKIEDGDLEAVKVLVALSKQRAALLGLNVPIESVTQQSMQFVLYTKEEGATLADRLSVDALVQAG</sequence>
<accession>X0W7X9</accession>
<dbReference type="EMBL" id="BARS01038154">
    <property type="protein sequence ID" value="GAG19362.1"/>
    <property type="molecule type" value="Genomic_DNA"/>
</dbReference>
<evidence type="ECO:0000313" key="1">
    <source>
        <dbReference type="EMBL" id="GAG19362.1"/>
    </source>
</evidence>
<name>X0W7X9_9ZZZZ</name>
<gene>
    <name evidence="1" type="ORF">S01H1_58405</name>
</gene>
<reference evidence="1" key="1">
    <citation type="journal article" date="2014" name="Front. Microbiol.">
        <title>High frequency of phylogenetically diverse reductive dehalogenase-homologous genes in deep subseafloor sedimentary metagenomes.</title>
        <authorList>
            <person name="Kawai M."/>
            <person name="Futagami T."/>
            <person name="Toyoda A."/>
            <person name="Takaki Y."/>
            <person name="Nishi S."/>
            <person name="Hori S."/>
            <person name="Arai W."/>
            <person name="Tsubouchi T."/>
            <person name="Morono Y."/>
            <person name="Uchiyama I."/>
            <person name="Ito T."/>
            <person name="Fujiyama A."/>
            <person name="Inagaki F."/>
            <person name="Takami H."/>
        </authorList>
    </citation>
    <scope>NUCLEOTIDE SEQUENCE</scope>
    <source>
        <strain evidence="1">Expedition CK06-06</strain>
    </source>
</reference>
<feature type="non-terminal residue" evidence="1">
    <location>
        <position position="147"/>
    </location>
</feature>
<dbReference type="AlphaFoldDB" id="X0W7X9"/>
<organism evidence="1">
    <name type="scientific">marine sediment metagenome</name>
    <dbReference type="NCBI Taxonomy" id="412755"/>
    <lineage>
        <taxon>unclassified sequences</taxon>
        <taxon>metagenomes</taxon>
        <taxon>ecological metagenomes</taxon>
    </lineage>
</organism>
<comment type="caution">
    <text evidence="1">The sequence shown here is derived from an EMBL/GenBank/DDBJ whole genome shotgun (WGS) entry which is preliminary data.</text>
</comment>